<dbReference type="Gene3D" id="3.40.630.30">
    <property type="match status" value="1"/>
</dbReference>
<dbReference type="SUPFAM" id="SSF55729">
    <property type="entry name" value="Acyl-CoA N-acyltransferases (Nat)"/>
    <property type="match status" value="1"/>
</dbReference>
<proteinExistence type="predicted"/>
<dbReference type="EMBL" id="BAABAT010000005">
    <property type="protein sequence ID" value="GAA4247772.1"/>
    <property type="molecule type" value="Genomic_DNA"/>
</dbReference>
<keyword evidence="2" id="KW-1185">Reference proteome</keyword>
<name>A0ABP8D5D6_9ACTN</name>
<organism evidence="1 2">
    <name type="scientific">Dactylosporangium darangshiense</name>
    <dbReference type="NCBI Taxonomy" id="579108"/>
    <lineage>
        <taxon>Bacteria</taxon>
        <taxon>Bacillati</taxon>
        <taxon>Actinomycetota</taxon>
        <taxon>Actinomycetes</taxon>
        <taxon>Micromonosporales</taxon>
        <taxon>Micromonosporaceae</taxon>
        <taxon>Dactylosporangium</taxon>
    </lineage>
</organism>
<dbReference type="RefSeq" id="WP_345124673.1">
    <property type="nucleotide sequence ID" value="NZ_BAABAT010000005.1"/>
</dbReference>
<dbReference type="InterPro" id="IPR016181">
    <property type="entry name" value="Acyl_CoA_acyltransferase"/>
</dbReference>
<evidence type="ECO:0008006" key="3">
    <source>
        <dbReference type="Google" id="ProtNLM"/>
    </source>
</evidence>
<dbReference type="Proteomes" id="UP001500620">
    <property type="component" value="Unassembled WGS sequence"/>
</dbReference>
<protein>
    <recommendedName>
        <fullName evidence="3">GNAT family N-acetyltransferase</fullName>
    </recommendedName>
</protein>
<accession>A0ABP8D5D6</accession>
<gene>
    <name evidence="1" type="ORF">GCM10022255_024970</name>
</gene>
<sequence length="76" mass="7755">MNGAIEIRPATVEDAGAVAAVHVGSWRAAYRGIVPQEHLDGLDVARGTEILRRHLAGPARGEDVLVATPAGGSSGS</sequence>
<comment type="caution">
    <text evidence="1">The sequence shown here is derived from an EMBL/GenBank/DDBJ whole genome shotgun (WGS) entry which is preliminary data.</text>
</comment>
<reference evidence="2" key="1">
    <citation type="journal article" date="2019" name="Int. J. Syst. Evol. Microbiol.">
        <title>The Global Catalogue of Microorganisms (GCM) 10K type strain sequencing project: providing services to taxonomists for standard genome sequencing and annotation.</title>
        <authorList>
            <consortium name="The Broad Institute Genomics Platform"/>
            <consortium name="The Broad Institute Genome Sequencing Center for Infectious Disease"/>
            <person name="Wu L."/>
            <person name="Ma J."/>
        </authorList>
    </citation>
    <scope>NUCLEOTIDE SEQUENCE [LARGE SCALE GENOMIC DNA]</scope>
    <source>
        <strain evidence="2">JCM 17441</strain>
    </source>
</reference>
<evidence type="ECO:0000313" key="1">
    <source>
        <dbReference type="EMBL" id="GAA4247772.1"/>
    </source>
</evidence>
<evidence type="ECO:0000313" key="2">
    <source>
        <dbReference type="Proteomes" id="UP001500620"/>
    </source>
</evidence>